<gene>
    <name evidence="2" type="ORF">S01H4_67045</name>
</gene>
<feature type="non-terminal residue" evidence="2">
    <location>
        <position position="1"/>
    </location>
</feature>
<dbReference type="AlphaFoldDB" id="X1EAV5"/>
<accession>X1EAV5</accession>
<proteinExistence type="predicted"/>
<feature type="coiled-coil region" evidence="1">
    <location>
        <begin position="19"/>
        <end position="46"/>
    </location>
</feature>
<evidence type="ECO:0000313" key="2">
    <source>
        <dbReference type="EMBL" id="GAH29742.1"/>
    </source>
</evidence>
<feature type="non-terminal residue" evidence="2">
    <location>
        <position position="50"/>
    </location>
</feature>
<comment type="caution">
    <text evidence="2">The sequence shown here is derived from an EMBL/GenBank/DDBJ whole genome shotgun (WGS) entry which is preliminary data.</text>
</comment>
<keyword evidence="1" id="KW-0175">Coiled coil</keyword>
<reference evidence="2" key="1">
    <citation type="journal article" date="2014" name="Front. Microbiol.">
        <title>High frequency of phylogenetically diverse reductive dehalogenase-homologous genes in deep subseafloor sedimentary metagenomes.</title>
        <authorList>
            <person name="Kawai M."/>
            <person name="Futagami T."/>
            <person name="Toyoda A."/>
            <person name="Takaki Y."/>
            <person name="Nishi S."/>
            <person name="Hori S."/>
            <person name="Arai W."/>
            <person name="Tsubouchi T."/>
            <person name="Morono Y."/>
            <person name="Uchiyama I."/>
            <person name="Ito T."/>
            <person name="Fujiyama A."/>
            <person name="Inagaki F."/>
            <person name="Takami H."/>
        </authorList>
    </citation>
    <scope>NUCLEOTIDE SEQUENCE</scope>
    <source>
        <strain evidence="2">Expedition CK06-06</strain>
    </source>
</reference>
<dbReference type="EMBL" id="BART01041892">
    <property type="protein sequence ID" value="GAH29742.1"/>
    <property type="molecule type" value="Genomic_DNA"/>
</dbReference>
<evidence type="ECO:0000256" key="1">
    <source>
        <dbReference type="SAM" id="Coils"/>
    </source>
</evidence>
<name>X1EAV5_9ZZZZ</name>
<sequence>YHLYGDEKLKNPVRYKVSIKKVKERIKALKLKNESIDNKIKLMEQALSIK</sequence>
<protein>
    <submittedName>
        <fullName evidence="2">Uncharacterized protein</fullName>
    </submittedName>
</protein>
<organism evidence="2">
    <name type="scientific">marine sediment metagenome</name>
    <dbReference type="NCBI Taxonomy" id="412755"/>
    <lineage>
        <taxon>unclassified sequences</taxon>
        <taxon>metagenomes</taxon>
        <taxon>ecological metagenomes</taxon>
    </lineage>
</organism>